<dbReference type="EMBL" id="BK014766">
    <property type="protein sequence ID" value="DAD74875.1"/>
    <property type="molecule type" value="Genomic_DNA"/>
</dbReference>
<name>A0A8S5LYK1_9CAUD</name>
<evidence type="ECO:0000313" key="1">
    <source>
        <dbReference type="EMBL" id="DAD74875.1"/>
    </source>
</evidence>
<accession>A0A8S5LYK1</accession>
<sequence>MHPFRAGCGPFRHDCRDGPFFFAGSFLQAVPPLMARGGTAQSWLCCCL</sequence>
<reference evidence="1" key="1">
    <citation type="journal article" date="2021" name="Proc. Natl. Acad. Sci. U.S.A.">
        <title>A Catalog of Tens of Thousands of Viruses from Human Metagenomes Reveals Hidden Associations with Chronic Diseases.</title>
        <authorList>
            <person name="Tisza M.J."/>
            <person name="Buck C.B."/>
        </authorList>
    </citation>
    <scope>NUCLEOTIDE SEQUENCE</scope>
    <source>
        <strain evidence="1">Ctrnx29</strain>
    </source>
</reference>
<proteinExistence type="predicted"/>
<organism evidence="1">
    <name type="scientific">Myoviridae sp. ctrnx29</name>
    <dbReference type="NCBI Taxonomy" id="2826704"/>
    <lineage>
        <taxon>Viruses</taxon>
        <taxon>Duplodnaviria</taxon>
        <taxon>Heunggongvirae</taxon>
        <taxon>Uroviricota</taxon>
        <taxon>Caudoviricetes</taxon>
    </lineage>
</organism>
<protein>
    <submittedName>
        <fullName evidence="1">Uncharacterized protein</fullName>
    </submittedName>
</protein>